<proteinExistence type="predicted"/>
<sequence length="96" mass="11151">MNPTTRFILNYGLPECKNCVYFIPDESEKYKYPLGRCKLYGVKNLVSGIIRHEYADHCRQSKNQCSITALHYEAINEQDNTNLDSTKKLNDEDSNK</sequence>
<dbReference type="EMBL" id="MN739532">
    <property type="protein sequence ID" value="QHT11211.1"/>
    <property type="molecule type" value="Genomic_DNA"/>
</dbReference>
<reference evidence="1" key="1">
    <citation type="journal article" date="2020" name="Nature">
        <title>Giant virus diversity and host interactions through global metagenomics.</title>
        <authorList>
            <person name="Schulz F."/>
            <person name="Roux S."/>
            <person name="Paez-Espino D."/>
            <person name="Jungbluth S."/>
            <person name="Walsh D.A."/>
            <person name="Denef V.J."/>
            <person name="McMahon K.D."/>
            <person name="Konstantinidis K.T."/>
            <person name="Eloe-Fadrosh E.A."/>
            <person name="Kyrpides N.C."/>
            <person name="Woyke T."/>
        </authorList>
    </citation>
    <scope>NUCLEOTIDE SEQUENCE</scope>
    <source>
        <strain evidence="1">GVMAG-M-3300023174-111</strain>
    </source>
</reference>
<organism evidence="1">
    <name type="scientific">viral metagenome</name>
    <dbReference type="NCBI Taxonomy" id="1070528"/>
    <lineage>
        <taxon>unclassified sequences</taxon>
        <taxon>metagenomes</taxon>
        <taxon>organismal metagenomes</taxon>
    </lineage>
</organism>
<protein>
    <submittedName>
        <fullName evidence="1">Uncharacterized protein</fullName>
    </submittedName>
</protein>
<dbReference type="AlphaFoldDB" id="A0A6C0D3S5"/>
<accession>A0A6C0D3S5</accession>
<name>A0A6C0D3S5_9ZZZZ</name>
<evidence type="ECO:0000313" key="1">
    <source>
        <dbReference type="EMBL" id="QHT11211.1"/>
    </source>
</evidence>